<dbReference type="GO" id="GO:0046166">
    <property type="term" value="P:glyceraldehyde-3-phosphate biosynthetic process"/>
    <property type="evidence" value="ECO:0007669"/>
    <property type="project" value="TreeGrafter"/>
</dbReference>
<keyword evidence="3" id="KW-0324">Glycolysis</keyword>
<dbReference type="GO" id="GO:0004807">
    <property type="term" value="F:triose-phosphate isomerase activity"/>
    <property type="evidence" value="ECO:0007669"/>
    <property type="project" value="UniProtKB-UniRule"/>
</dbReference>
<dbReference type="PROSITE" id="PS51440">
    <property type="entry name" value="TIM_2"/>
    <property type="match status" value="1"/>
</dbReference>
<dbReference type="PANTHER" id="PTHR21139">
    <property type="entry name" value="TRIOSEPHOSPHATE ISOMERASE"/>
    <property type="match status" value="1"/>
</dbReference>
<accession>A0A0G1MBI4</accession>
<proteinExistence type="inferred from homology"/>
<evidence type="ECO:0000256" key="3">
    <source>
        <dbReference type="RuleBase" id="RU363013"/>
    </source>
</evidence>
<dbReference type="AlphaFoldDB" id="A0A0G1MBI4"/>
<dbReference type="GO" id="GO:0006094">
    <property type="term" value="P:gluconeogenesis"/>
    <property type="evidence" value="ECO:0007669"/>
    <property type="project" value="UniProtKB-UniPathway"/>
</dbReference>
<comment type="subcellular location">
    <subcellularLocation>
        <location evidence="3">Cytoplasm</location>
    </subcellularLocation>
</comment>
<dbReference type="Pfam" id="PF00121">
    <property type="entry name" value="TIM"/>
    <property type="match status" value="1"/>
</dbReference>
<dbReference type="PATRIC" id="fig|1618993.3.peg.1118"/>
<sequence length="208" mass="22489">MYLGVKDSVRLAKNIVAGKNQVIVCPSFVAIPEVKKALGKGVKLGAQNVSWQESGALTGEVSAGMLVELGCRYVIVGHSERRRFLAESDFVVREKLKAVLAKKIIPILCVSDLSELKILNQLVINDLIVAYEPVWAIGTGKTPTMEEIADMHKKIRARAGKSIKKLLVIYGGSVEEKNLKNILALPEVDGVLIGGASTTLSSLKKILQ</sequence>
<dbReference type="EMBL" id="LCKW01000067">
    <property type="protein sequence ID" value="KKU05626.1"/>
    <property type="molecule type" value="Genomic_DNA"/>
</dbReference>
<dbReference type="EC" id="5.3.1.1" evidence="3"/>
<dbReference type="SUPFAM" id="SSF51351">
    <property type="entry name" value="Triosephosphate isomerase (TIM)"/>
    <property type="match status" value="1"/>
</dbReference>
<keyword evidence="3" id="KW-0312">Gluconeogenesis</keyword>
<comment type="catalytic activity">
    <reaction evidence="3">
        <text>D-glyceraldehyde 3-phosphate = dihydroxyacetone phosphate</text>
        <dbReference type="Rhea" id="RHEA:18585"/>
        <dbReference type="ChEBI" id="CHEBI:57642"/>
        <dbReference type="ChEBI" id="CHEBI:59776"/>
        <dbReference type="EC" id="5.3.1.1"/>
    </reaction>
</comment>
<gene>
    <name evidence="4" type="ORF">UX09_C0067G0013</name>
</gene>
<evidence type="ECO:0000256" key="2">
    <source>
        <dbReference type="ARBA" id="ARBA00023235"/>
    </source>
</evidence>
<dbReference type="Proteomes" id="UP000034354">
    <property type="component" value="Unassembled WGS sequence"/>
</dbReference>
<evidence type="ECO:0000313" key="5">
    <source>
        <dbReference type="Proteomes" id="UP000034354"/>
    </source>
</evidence>
<protein>
    <recommendedName>
        <fullName evidence="3">Triosephosphate isomerase</fullName>
        <ecNumber evidence="3">5.3.1.1</ecNumber>
    </recommendedName>
</protein>
<evidence type="ECO:0000313" key="4">
    <source>
        <dbReference type="EMBL" id="KKU05626.1"/>
    </source>
</evidence>
<dbReference type="InterPro" id="IPR020861">
    <property type="entry name" value="Triosephosphate_isomerase_AS"/>
</dbReference>
<dbReference type="STRING" id="1618993.UX09_C0067G0013"/>
<dbReference type="PANTHER" id="PTHR21139:SF42">
    <property type="entry name" value="TRIOSEPHOSPHATE ISOMERASE"/>
    <property type="match status" value="1"/>
</dbReference>
<comment type="similarity">
    <text evidence="1 3">Belongs to the triosephosphate isomerase family.</text>
</comment>
<evidence type="ECO:0000256" key="1">
    <source>
        <dbReference type="ARBA" id="ARBA00007422"/>
    </source>
</evidence>
<dbReference type="NCBIfam" id="TIGR00419">
    <property type="entry name" value="tim"/>
    <property type="match status" value="1"/>
</dbReference>
<reference evidence="4 5" key="1">
    <citation type="journal article" date="2015" name="Nature">
        <title>rRNA introns, odd ribosomes, and small enigmatic genomes across a large radiation of phyla.</title>
        <authorList>
            <person name="Brown C.T."/>
            <person name="Hug L.A."/>
            <person name="Thomas B.C."/>
            <person name="Sharon I."/>
            <person name="Castelle C.J."/>
            <person name="Singh A."/>
            <person name="Wilkins M.J."/>
            <person name="Williams K.H."/>
            <person name="Banfield J.F."/>
        </authorList>
    </citation>
    <scope>NUCLEOTIDE SEQUENCE [LARGE SCALE GENOMIC DNA]</scope>
</reference>
<dbReference type="PROSITE" id="PS00171">
    <property type="entry name" value="TIM_1"/>
    <property type="match status" value="1"/>
</dbReference>
<comment type="caution">
    <text evidence="4">The sequence shown here is derived from an EMBL/GenBank/DDBJ whole genome shotgun (WGS) entry which is preliminary data.</text>
</comment>
<comment type="subunit">
    <text evidence="3">Homodimer.</text>
</comment>
<comment type="pathway">
    <text evidence="3">Carbohydrate degradation; glycolysis; D-glyceraldehyde 3-phosphate from glycerone phosphate: step 1/1.</text>
</comment>
<dbReference type="UniPathway" id="UPA00138"/>
<dbReference type="Gene3D" id="3.20.20.70">
    <property type="entry name" value="Aldolase class I"/>
    <property type="match status" value="1"/>
</dbReference>
<dbReference type="GO" id="GO:0005829">
    <property type="term" value="C:cytosol"/>
    <property type="evidence" value="ECO:0007669"/>
    <property type="project" value="TreeGrafter"/>
</dbReference>
<dbReference type="InterPro" id="IPR000652">
    <property type="entry name" value="Triosephosphate_isomerase"/>
</dbReference>
<dbReference type="GO" id="GO:0019563">
    <property type="term" value="P:glycerol catabolic process"/>
    <property type="evidence" value="ECO:0007669"/>
    <property type="project" value="TreeGrafter"/>
</dbReference>
<dbReference type="InterPro" id="IPR035990">
    <property type="entry name" value="TIM_sf"/>
</dbReference>
<keyword evidence="2 3" id="KW-0413">Isomerase</keyword>
<keyword evidence="3" id="KW-0963">Cytoplasm</keyword>
<organism evidence="4 5">
    <name type="scientific">Candidatus Uhrbacteria bacterium GW2011_GWE2_45_35</name>
    <dbReference type="NCBI Taxonomy" id="1618993"/>
    <lineage>
        <taxon>Bacteria</taxon>
        <taxon>Candidatus Uhriibacteriota</taxon>
    </lineage>
</organism>
<dbReference type="GO" id="GO:0006096">
    <property type="term" value="P:glycolytic process"/>
    <property type="evidence" value="ECO:0007669"/>
    <property type="project" value="UniProtKB-UniRule"/>
</dbReference>
<name>A0A0G1MBI4_9BACT</name>
<dbReference type="InterPro" id="IPR013785">
    <property type="entry name" value="Aldolase_TIM"/>
</dbReference>
<dbReference type="UniPathway" id="UPA00109">
    <property type="reaction ID" value="UER00189"/>
</dbReference>
<dbReference type="CDD" id="cd00311">
    <property type="entry name" value="TIM"/>
    <property type="match status" value="1"/>
</dbReference>
<comment type="pathway">
    <text evidence="3">Carbohydrate biosynthesis; gluconeogenesis.</text>
</comment>